<dbReference type="OrthoDB" id="2559672at2"/>
<dbReference type="RefSeq" id="WP_013861493.1">
    <property type="nucleotide sequence ID" value="NC_015635.1"/>
</dbReference>
<reference evidence="5 6" key="1">
    <citation type="submission" date="2011-05" db="EMBL/GenBank/DDBJ databases">
        <title>Whole genome sequence of Microlunatus phosphovorus NM-1.</title>
        <authorList>
            <person name="Hosoyama A."/>
            <person name="Sasaki K."/>
            <person name="Harada T."/>
            <person name="Igarashi R."/>
            <person name="Kawakoshi A."/>
            <person name="Sasagawa M."/>
            <person name="Fukada J."/>
            <person name="Nakamura S."/>
            <person name="Katano Y."/>
            <person name="Hanada S."/>
            <person name="Kamagata Y."/>
            <person name="Nakamura N."/>
            <person name="Yamazaki S."/>
            <person name="Fujita N."/>
        </authorList>
    </citation>
    <scope>NUCLEOTIDE SEQUENCE [LARGE SCALE GENOMIC DNA]</scope>
    <source>
        <strain evidence="6">ATCC 700054 / DSM 10555 / JCM 9379 / NBRC 101784 / NCIMB 13414 / VKM Ac-1990 / NM-1</strain>
    </source>
</reference>
<dbReference type="SMART" id="SM00342">
    <property type="entry name" value="HTH_ARAC"/>
    <property type="match status" value="1"/>
</dbReference>
<gene>
    <name evidence="5" type="ordered locus">MLP_05900</name>
</gene>
<evidence type="ECO:0000313" key="5">
    <source>
        <dbReference type="EMBL" id="BAK33604.1"/>
    </source>
</evidence>
<name>F5XKA8_MICPN</name>
<dbReference type="KEGG" id="mph:MLP_05900"/>
<accession>F5XKA8</accession>
<dbReference type="GO" id="GO:0043565">
    <property type="term" value="F:sequence-specific DNA binding"/>
    <property type="evidence" value="ECO:0007669"/>
    <property type="project" value="InterPro"/>
</dbReference>
<dbReference type="GO" id="GO:0003700">
    <property type="term" value="F:DNA-binding transcription factor activity"/>
    <property type="evidence" value="ECO:0007669"/>
    <property type="project" value="InterPro"/>
</dbReference>
<dbReference type="PANTHER" id="PTHR46796:SF15">
    <property type="entry name" value="BLL1074 PROTEIN"/>
    <property type="match status" value="1"/>
</dbReference>
<feature type="domain" description="HTH araC/xylS-type" evidence="4">
    <location>
        <begin position="142"/>
        <end position="218"/>
    </location>
</feature>
<dbReference type="SUPFAM" id="SSF46689">
    <property type="entry name" value="Homeodomain-like"/>
    <property type="match status" value="1"/>
</dbReference>
<dbReference type="AlphaFoldDB" id="F5XKA8"/>
<dbReference type="Pfam" id="PF12833">
    <property type="entry name" value="HTH_18"/>
    <property type="match status" value="1"/>
</dbReference>
<dbReference type="HOGENOM" id="CLU_105090_0_0_11"/>
<evidence type="ECO:0000256" key="2">
    <source>
        <dbReference type="ARBA" id="ARBA00023125"/>
    </source>
</evidence>
<evidence type="ECO:0000259" key="4">
    <source>
        <dbReference type="PROSITE" id="PS01124"/>
    </source>
</evidence>
<proteinExistence type="predicted"/>
<dbReference type="InterPro" id="IPR018060">
    <property type="entry name" value="HTH_AraC"/>
</dbReference>
<dbReference type="PANTHER" id="PTHR46796">
    <property type="entry name" value="HTH-TYPE TRANSCRIPTIONAL ACTIVATOR RHAS-RELATED"/>
    <property type="match status" value="1"/>
</dbReference>
<dbReference type="STRING" id="1032480.MLP_05900"/>
<dbReference type="InterPro" id="IPR050204">
    <property type="entry name" value="AraC_XylS_family_regulators"/>
</dbReference>
<evidence type="ECO:0000256" key="1">
    <source>
        <dbReference type="ARBA" id="ARBA00023015"/>
    </source>
</evidence>
<keyword evidence="2" id="KW-0238">DNA-binding</keyword>
<keyword evidence="6" id="KW-1185">Reference proteome</keyword>
<dbReference type="PROSITE" id="PS01124">
    <property type="entry name" value="HTH_ARAC_FAMILY_2"/>
    <property type="match status" value="1"/>
</dbReference>
<dbReference type="Gene3D" id="1.10.10.60">
    <property type="entry name" value="Homeodomain-like"/>
    <property type="match status" value="1"/>
</dbReference>
<dbReference type="EMBL" id="AP012204">
    <property type="protein sequence ID" value="BAK33604.1"/>
    <property type="molecule type" value="Genomic_DNA"/>
</dbReference>
<sequence>MYEYRESTSPLVSVVWRSQAEEDGSYVDAANEYWGLAFGTGREAPFEAVLIGPSLTTRELEVRAGDDNWGVEFRAHVFLHRVPKLDVLGEMRQLPTDGRFFELGGVRFPVPSYDTMEDLVAAMVGQGVLTASPELARALAGEDAGYSERQLQRRFSAEVGLGRKQVEQLQRARRAYALLQAGRSIAEAAVEAGYADQAHLTRAFRLIAGRTPARILADTTDEFASRPTGG</sequence>
<dbReference type="eggNOG" id="COG2207">
    <property type="taxonomic scope" value="Bacteria"/>
</dbReference>
<dbReference type="Proteomes" id="UP000007947">
    <property type="component" value="Chromosome"/>
</dbReference>
<evidence type="ECO:0000256" key="3">
    <source>
        <dbReference type="ARBA" id="ARBA00023163"/>
    </source>
</evidence>
<protein>
    <submittedName>
        <fullName evidence="5">Putative AraC family transcriptional regulator</fullName>
    </submittedName>
</protein>
<evidence type="ECO:0000313" key="6">
    <source>
        <dbReference type="Proteomes" id="UP000007947"/>
    </source>
</evidence>
<keyword evidence="3" id="KW-0804">Transcription</keyword>
<dbReference type="InterPro" id="IPR009057">
    <property type="entry name" value="Homeodomain-like_sf"/>
</dbReference>
<keyword evidence="1" id="KW-0805">Transcription regulation</keyword>
<organism evidence="5 6">
    <name type="scientific">Microlunatus phosphovorus (strain ATCC 700054 / DSM 10555 / JCM 9379 / NBRC 101784 / NCIMB 13414 / VKM Ac-1990 / NM-1)</name>
    <dbReference type="NCBI Taxonomy" id="1032480"/>
    <lineage>
        <taxon>Bacteria</taxon>
        <taxon>Bacillati</taxon>
        <taxon>Actinomycetota</taxon>
        <taxon>Actinomycetes</taxon>
        <taxon>Propionibacteriales</taxon>
        <taxon>Propionibacteriaceae</taxon>
        <taxon>Microlunatus</taxon>
    </lineage>
</organism>